<feature type="non-terminal residue" evidence="1">
    <location>
        <position position="193"/>
    </location>
</feature>
<name>A0A1Y6CEG1_9PROT</name>
<sequence>MSDALRIAHGAFGRVALLDMDRSLVRHAHHHCHLLIKVEGDDTQFLVGESVAPLTDALAVCVNAWEPHAYVHDPARARTVILALYIEPDWLGEFRPNWAASSGGGFFERSCGEISPRIRALAMDLSAAMVHAPLAKTEHERLLGELMIAVIERFSPWRSVSLREAALAGGVDWRVRRAIRLMQKDPCAAPDVG</sequence>
<reference evidence="1 2" key="1">
    <citation type="submission" date="2017-04" db="EMBL/GenBank/DDBJ databases">
        <authorList>
            <person name="Afonso C.L."/>
            <person name="Miller P.J."/>
            <person name="Scott M.A."/>
            <person name="Spackman E."/>
            <person name="Goraichik I."/>
            <person name="Dimitrov K.M."/>
            <person name="Suarez D.L."/>
            <person name="Swayne D.E."/>
        </authorList>
    </citation>
    <scope>NUCLEOTIDE SEQUENCE [LARGE SCALE GENOMIC DNA]</scope>
    <source>
        <strain evidence="1 2">USBA 355</strain>
    </source>
</reference>
<dbReference type="RefSeq" id="WP_085124940.1">
    <property type="nucleotide sequence ID" value="NZ_FWZX01000023.1"/>
</dbReference>
<dbReference type="STRING" id="560819.SAMN05428998_1231"/>
<protein>
    <recommendedName>
        <fullName evidence="3">AraC family transcriptional regulator</fullName>
    </recommendedName>
</protein>
<accession>A0A1Y6CEG1</accession>
<organism evidence="1 2">
    <name type="scientific">Tistlia consotensis USBA 355</name>
    <dbReference type="NCBI Taxonomy" id="560819"/>
    <lineage>
        <taxon>Bacteria</taxon>
        <taxon>Pseudomonadati</taxon>
        <taxon>Pseudomonadota</taxon>
        <taxon>Alphaproteobacteria</taxon>
        <taxon>Rhodospirillales</taxon>
        <taxon>Rhodovibrionaceae</taxon>
        <taxon>Tistlia</taxon>
    </lineage>
</organism>
<dbReference type="Proteomes" id="UP000192917">
    <property type="component" value="Unassembled WGS sequence"/>
</dbReference>
<keyword evidence="2" id="KW-1185">Reference proteome</keyword>
<evidence type="ECO:0008006" key="3">
    <source>
        <dbReference type="Google" id="ProtNLM"/>
    </source>
</evidence>
<evidence type="ECO:0000313" key="1">
    <source>
        <dbReference type="EMBL" id="SMF60011.1"/>
    </source>
</evidence>
<evidence type="ECO:0000313" key="2">
    <source>
        <dbReference type="Proteomes" id="UP000192917"/>
    </source>
</evidence>
<gene>
    <name evidence="1" type="ORF">SAMN05428998_1231</name>
</gene>
<dbReference type="AlphaFoldDB" id="A0A1Y6CEG1"/>
<proteinExistence type="predicted"/>
<dbReference type="EMBL" id="FWZX01000023">
    <property type="protein sequence ID" value="SMF60011.1"/>
    <property type="molecule type" value="Genomic_DNA"/>
</dbReference>